<keyword evidence="4" id="KW-1185">Reference proteome</keyword>
<evidence type="ECO:0000313" key="4">
    <source>
        <dbReference type="Proteomes" id="UP000796880"/>
    </source>
</evidence>
<evidence type="ECO:0000256" key="2">
    <source>
        <dbReference type="SAM" id="Phobius"/>
    </source>
</evidence>
<evidence type="ECO:0000313" key="3">
    <source>
        <dbReference type="EMBL" id="KAF3432881.1"/>
    </source>
</evidence>
<feature type="transmembrane region" description="Helical" evidence="2">
    <location>
        <begin position="206"/>
        <end position="226"/>
    </location>
</feature>
<keyword evidence="2" id="KW-0472">Membrane</keyword>
<keyword evidence="1" id="KW-0175">Coiled coil</keyword>
<dbReference type="PANTHER" id="PTHR33600:SF4">
    <property type="entry name" value="PLASTID DIVISION PROTEIN PDV1"/>
    <property type="match status" value="1"/>
</dbReference>
<sequence>MKWEMEIDEIEAVLEKIWDLHDKLSDAIHSITRAHFLNSVTVPRKSAKKKLYGNDAVADDNRTGFVFVKEFRADHYDNSAIQEAKSLNAIRTALENLEDQLEFLHTIYAHQRAERDAAIARLEQSRIVLALRLAEHHGKKYKVIEEALAFVGDVRDASCFDKCHSPSFNPSDDNMVAQGGKRSNLVSNVLFSSFSIAKKFLKLDHMGAILGNAALYAISMIALFHVHQVANKEHRQKHKDHNIYDNRKTVKTSRSEEFSSNDRLSNLDVLLARG</sequence>
<name>A0A8K0GPU4_9ROSA</name>
<proteinExistence type="predicted"/>
<feature type="coiled-coil region" evidence="1">
    <location>
        <begin position="87"/>
        <end position="114"/>
    </location>
</feature>
<dbReference type="Proteomes" id="UP000796880">
    <property type="component" value="Unassembled WGS sequence"/>
</dbReference>
<evidence type="ECO:0000256" key="1">
    <source>
        <dbReference type="SAM" id="Coils"/>
    </source>
</evidence>
<evidence type="ECO:0008006" key="5">
    <source>
        <dbReference type="Google" id="ProtNLM"/>
    </source>
</evidence>
<dbReference type="OrthoDB" id="1613918at2759"/>
<protein>
    <recommendedName>
        <fullName evidence="5">Plastid division protein PDV1</fullName>
    </recommendedName>
</protein>
<dbReference type="GO" id="GO:0010020">
    <property type="term" value="P:chloroplast fission"/>
    <property type="evidence" value="ECO:0007669"/>
    <property type="project" value="InterPro"/>
</dbReference>
<gene>
    <name evidence="3" type="ORF">FNV43_RR23983</name>
</gene>
<dbReference type="EMBL" id="VOIH02000011">
    <property type="protein sequence ID" value="KAF3432881.1"/>
    <property type="molecule type" value="Genomic_DNA"/>
</dbReference>
<dbReference type="InterPro" id="IPR038939">
    <property type="entry name" value="PDV1/PDV2"/>
</dbReference>
<dbReference type="PANTHER" id="PTHR33600">
    <property type="entry name" value="PLASTID DIVISION PROTEIN PDV2"/>
    <property type="match status" value="1"/>
</dbReference>
<dbReference type="AlphaFoldDB" id="A0A8K0GPU4"/>
<keyword evidence="2" id="KW-1133">Transmembrane helix</keyword>
<organism evidence="3 4">
    <name type="scientific">Rhamnella rubrinervis</name>
    <dbReference type="NCBI Taxonomy" id="2594499"/>
    <lineage>
        <taxon>Eukaryota</taxon>
        <taxon>Viridiplantae</taxon>
        <taxon>Streptophyta</taxon>
        <taxon>Embryophyta</taxon>
        <taxon>Tracheophyta</taxon>
        <taxon>Spermatophyta</taxon>
        <taxon>Magnoliopsida</taxon>
        <taxon>eudicotyledons</taxon>
        <taxon>Gunneridae</taxon>
        <taxon>Pentapetalae</taxon>
        <taxon>rosids</taxon>
        <taxon>fabids</taxon>
        <taxon>Rosales</taxon>
        <taxon>Rhamnaceae</taxon>
        <taxon>rhamnoid group</taxon>
        <taxon>Rhamneae</taxon>
        <taxon>Rhamnella</taxon>
    </lineage>
</organism>
<reference evidence="3" key="1">
    <citation type="submission" date="2020-03" db="EMBL/GenBank/DDBJ databases">
        <title>A high-quality chromosome-level genome assembly of a woody plant with both climbing and erect habits, Rhamnella rubrinervis.</title>
        <authorList>
            <person name="Lu Z."/>
            <person name="Yang Y."/>
            <person name="Zhu X."/>
            <person name="Sun Y."/>
        </authorList>
    </citation>
    <scope>NUCLEOTIDE SEQUENCE</scope>
    <source>
        <strain evidence="3">BYM</strain>
        <tissue evidence="3">Leaf</tissue>
    </source>
</reference>
<keyword evidence="2" id="KW-0812">Transmembrane</keyword>
<comment type="caution">
    <text evidence="3">The sequence shown here is derived from an EMBL/GenBank/DDBJ whole genome shotgun (WGS) entry which is preliminary data.</text>
</comment>
<accession>A0A8K0GPU4</accession>